<sequence>MERKSKIDLNQPISNRKSKTYLSIIDADYANGPNRKINEARPQELVDKLNNFFVNIDSIYTQREYASKYFQFVTTIRSTCLRYLKAVLLIQLERSKTLNLRDGIPIHSVKPCASLYTKPLAHVMNRSFIEGVLRLMTWLTLEVCPKPSQSYVQAELFQFSNFQ</sequence>
<dbReference type="AlphaFoldDB" id="A0AAW1TMD7"/>
<evidence type="ECO:0000313" key="1">
    <source>
        <dbReference type="EMBL" id="KAK9869424.1"/>
    </source>
</evidence>
<comment type="caution">
    <text evidence="1">The sequence shown here is derived from an EMBL/GenBank/DDBJ whole genome shotgun (WGS) entry which is preliminary data.</text>
</comment>
<proteinExistence type="predicted"/>
<evidence type="ECO:0000313" key="2">
    <source>
        <dbReference type="Proteomes" id="UP001431783"/>
    </source>
</evidence>
<dbReference type="EMBL" id="JARQZJ010000001">
    <property type="protein sequence ID" value="KAK9869424.1"/>
    <property type="molecule type" value="Genomic_DNA"/>
</dbReference>
<accession>A0AAW1TMD7</accession>
<name>A0AAW1TMD7_9CUCU</name>
<reference evidence="1 2" key="1">
    <citation type="submission" date="2023-03" db="EMBL/GenBank/DDBJ databases">
        <title>Genome insight into feeding habits of ladybird beetles.</title>
        <authorList>
            <person name="Li H.-S."/>
            <person name="Huang Y.-H."/>
            <person name="Pang H."/>
        </authorList>
    </citation>
    <scope>NUCLEOTIDE SEQUENCE [LARGE SCALE GENOMIC DNA]</scope>
    <source>
        <strain evidence="1">SYSU_2023b</strain>
        <tissue evidence="1">Whole body</tissue>
    </source>
</reference>
<dbReference type="Proteomes" id="UP001431783">
    <property type="component" value="Unassembled WGS sequence"/>
</dbReference>
<protein>
    <submittedName>
        <fullName evidence="1">Uncharacterized protein</fullName>
    </submittedName>
</protein>
<gene>
    <name evidence="1" type="ORF">WA026_003179</name>
</gene>
<keyword evidence="2" id="KW-1185">Reference proteome</keyword>
<organism evidence="1 2">
    <name type="scientific">Henosepilachna vigintioctopunctata</name>
    <dbReference type="NCBI Taxonomy" id="420089"/>
    <lineage>
        <taxon>Eukaryota</taxon>
        <taxon>Metazoa</taxon>
        <taxon>Ecdysozoa</taxon>
        <taxon>Arthropoda</taxon>
        <taxon>Hexapoda</taxon>
        <taxon>Insecta</taxon>
        <taxon>Pterygota</taxon>
        <taxon>Neoptera</taxon>
        <taxon>Endopterygota</taxon>
        <taxon>Coleoptera</taxon>
        <taxon>Polyphaga</taxon>
        <taxon>Cucujiformia</taxon>
        <taxon>Coccinelloidea</taxon>
        <taxon>Coccinellidae</taxon>
        <taxon>Epilachninae</taxon>
        <taxon>Epilachnini</taxon>
        <taxon>Henosepilachna</taxon>
    </lineage>
</organism>